<feature type="compositionally biased region" description="Polar residues" evidence="1">
    <location>
        <begin position="83"/>
        <end position="109"/>
    </location>
</feature>
<dbReference type="InterPro" id="IPR021651">
    <property type="entry name" value="Ste5_Fus-binding"/>
</dbReference>
<dbReference type="InterPro" id="IPR021106">
    <property type="entry name" value="Ste5_Fus3-bd_dom"/>
</dbReference>
<dbReference type="Proteomes" id="UP000006968">
    <property type="component" value="Chromosome IV"/>
</dbReference>
<keyword evidence="5" id="KW-1185">Reference proteome</keyword>
<dbReference type="Pfam" id="PF11610">
    <property type="entry name" value="Ste5"/>
    <property type="match status" value="1"/>
</dbReference>
<evidence type="ECO:0000313" key="5">
    <source>
        <dbReference type="Proteomes" id="UP000006968"/>
    </source>
</evidence>
<evidence type="ECO:0000313" key="4">
    <source>
        <dbReference type="EMBL" id="EJS44214.1"/>
    </source>
</evidence>
<protein>
    <submittedName>
        <fullName evidence="4">Ste5p</fullName>
    </submittedName>
</protein>
<feature type="compositionally biased region" description="Polar residues" evidence="1">
    <location>
        <begin position="117"/>
        <end position="126"/>
    </location>
</feature>
<evidence type="ECO:0000256" key="1">
    <source>
        <dbReference type="SAM" id="MobiDB-lite"/>
    </source>
</evidence>
<organism evidence="4 5">
    <name type="scientific">Saccharomyces arboricola (strain H-6 / AS 2.3317 / CBS 10644)</name>
    <name type="common">Yeast</name>
    <dbReference type="NCBI Taxonomy" id="1160507"/>
    <lineage>
        <taxon>Eukaryota</taxon>
        <taxon>Fungi</taxon>
        <taxon>Dikarya</taxon>
        <taxon>Ascomycota</taxon>
        <taxon>Saccharomycotina</taxon>
        <taxon>Saccharomycetes</taxon>
        <taxon>Saccharomycetales</taxon>
        <taxon>Saccharomycetaceae</taxon>
        <taxon>Saccharomyces</taxon>
    </lineage>
</organism>
<dbReference type="InterPro" id="IPR038382">
    <property type="entry name" value="Ste5_C_sf"/>
</dbReference>
<evidence type="ECO:0000259" key="3">
    <source>
        <dbReference type="Pfam" id="PF12194"/>
    </source>
</evidence>
<feature type="domain" description="Protein Ste5 Fus3-binding" evidence="3">
    <location>
        <begin position="603"/>
        <end position="791"/>
    </location>
</feature>
<sequence length="921" mass="103187">MMQTPTDNIISPFHNYGSSTHYNTSLKTPRQITEIEKPSTLSPLSRGKKWTEKLARFQRNSGKKKRFSPSPASSSTFSFSPNPKVTPSNSSGNEDSNMLNTPSSISTDCLPQHPHRTSSLPRPNSNLFYASHNDLSRTNEPLAAESDNIHKPYSIPPKVAPFGYPILRTSSKKSFLNAVCTLCDEPISSRRRGEKIIELSCGHLSHQECLIISFGTTSNADVGALFPLCTKCKEEANKAVQCIPKNDELKDLLISDFLINKIPDSELPTTPQSRFSLNSPLLPPFGLSYTPVERQTIYSQVPNLGPNLVLATPPKDRTQILQKCSKKPCLHTPLSHRNTQSKAISTFARTSVISSANDSISIISDSIEPRDDEPKIPLPLLRSYFIEILLNNFQDKLQDWEIDRDYGLLRLVDKLMVSKNGTAYLECWCFLFENSLAIAEVGSDEPEKGVDVLEIKLKNLEIFTPISKLKMTTLEASVLKCTLNKEKCSDLTDLYIVQKLNSDESTTIQKWISALLNHDFVFDEDNITSTLPILPILRNFSDDSDNDKKETGTFLGLINRNKVVEVGNMNHDNDTVIIRRGFTLDSTESSRQSTVNTIQSVLTTISSILSLKRERPDNLVVILQVDFRKVEKHGNLIVIYNSLKALMIKFSLLQFCFVDRNNNVLDYGLVSRKIDTVDDISKLISKSLSTQFSSRWLKDILYPGKIHEHLGIIAVSDSNMEAGKSVLFQDYKCFTSLGRRRPNELKVKVGYLNVDYSDRIGELVEVGSWNFVLETLCYSFSLSFDEDDEEEEDDDSTEDEFDSCSRSLSDVKSTTTIHIDSPFGENFTINLADGRNSNDGSEYRNMTKLEVVGSAAQSPLISDIRLSFCSNGEDSNESENGVSALLLSDIDRRIGEITRRGSISSFIESGSDTYPLHMDYI</sequence>
<feature type="compositionally biased region" description="Low complexity" evidence="1">
    <location>
        <begin position="68"/>
        <end position="81"/>
    </location>
</feature>
<comment type="caution">
    <text evidence="4">The sequence shown here is derived from an EMBL/GenBank/DDBJ whole genome shotgun (WGS) entry which is preliminary data.</text>
</comment>
<feature type="domain" description="Scaffold protein Ste5 Fus3-binding" evidence="2">
    <location>
        <begin position="290"/>
        <end position="319"/>
    </location>
</feature>
<feature type="region of interest" description="Disordered" evidence="1">
    <location>
        <begin position="1"/>
        <end position="126"/>
    </location>
</feature>
<dbReference type="OrthoDB" id="299997at2759"/>
<accession>J8Q9F9</accession>
<dbReference type="EMBL" id="ALIE01000042">
    <property type="protein sequence ID" value="EJS44214.1"/>
    <property type="molecule type" value="Genomic_DNA"/>
</dbReference>
<evidence type="ECO:0000259" key="2">
    <source>
        <dbReference type="Pfam" id="PF11610"/>
    </source>
</evidence>
<dbReference type="GO" id="GO:0019900">
    <property type="term" value="F:kinase binding"/>
    <property type="evidence" value="ECO:0007669"/>
    <property type="project" value="InterPro"/>
</dbReference>
<proteinExistence type="predicted"/>
<name>J8Q9F9_SACAR</name>
<reference evidence="4 5" key="1">
    <citation type="journal article" date="2013" name="BMC Genomics">
        <title>High quality de novo sequencing and assembly of the Saccharomyces arboricolus genome.</title>
        <authorList>
            <person name="Liti G."/>
            <person name="Nguyen Ba A.N."/>
            <person name="Blythe M."/>
            <person name="Mueller C.A."/>
            <person name="Bergstroem A."/>
            <person name="Cubillos F.A."/>
            <person name="Dafhnis-Calas F."/>
            <person name="Khoshraftar S."/>
            <person name="Malla S."/>
            <person name="Mehta N."/>
            <person name="Siow C.C."/>
            <person name="Warringer J."/>
            <person name="Moses A.M."/>
            <person name="Louis E.J."/>
            <person name="Nieduszynski C.A."/>
        </authorList>
    </citation>
    <scope>NUCLEOTIDE SEQUENCE [LARGE SCALE GENOMIC DNA]</scope>
    <source>
        <strain evidence="5">H-6 / AS 2.3317 / CBS 10644</strain>
    </source>
</reference>
<dbReference type="Gene3D" id="3.40.50.11070">
    <property type="entry name" value="Protein Ste5, Fus3-binding domain"/>
    <property type="match status" value="1"/>
</dbReference>
<feature type="compositionally biased region" description="Polar residues" evidence="1">
    <location>
        <begin position="16"/>
        <end position="31"/>
    </location>
</feature>
<gene>
    <name evidence="4" type="ORF">SU7_0639</name>
</gene>
<dbReference type="AlphaFoldDB" id="J8Q9F9"/>
<dbReference type="Pfam" id="PF12194">
    <property type="entry name" value="Ste5_C"/>
    <property type="match status" value="1"/>
</dbReference>
<dbReference type="HOGENOM" id="CLU_013813_0_0_1"/>